<dbReference type="CDD" id="cd04301">
    <property type="entry name" value="NAT_SF"/>
    <property type="match status" value="1"/>
</dbReference>
<keyword evidence="2" id="KW-0012">Acyltransferase</keyword>
<evidence type="ECO:0000313" key="5">
    <source>
        <dbReference type="EMBL" id="MBB5937091.1"/>
    </source>
</evidence>
<dbReference type="PROSITE" id="PS51186">
    <property type="entry name" value="GNAT"/>
    <property type="match status" value="1"/>
</dbReference>
<keyword evidence="6" id="KW-1185">Reference proteome</keyword>
<dbReference type="GO" id="GO:0005840">
    <property type="term" value="C:ribosome"/>
    <property type="evidence" value="ECO:0007669"/>
    <property type="project" value="UniProtKB-KW"/>
</dbReference>
<dbReference type="InterPro" id="IPR050832">
    <property type="entry name" value="Bact_Acetyltransf"/>
</dbReference>
<organism evidence="5 6">
    <name type="scientific">Streptomyces zagrosensis</name>
    <dbReference type="NCBI Taxonomy" id="1042984"/>
    <lineage>
        <taxon>Bacteria</taxon>
        <taxon>Bacillati</taxon>
        <taxon>Actinomycetota</taxon>
        <taxon>Actinomycetes</taxon>
        <taxon>Kitasatosporales</taxon>
        <taxon>Streptomycetaceae</taxon>
        <taxon>Streptomyces</taxon>
    </lineage>
</organism>
<dbReference type="EMBL" id="JACHJL010000010">
    <property type="protein sequence ID" value="MBB5937091.1"/>
    <property type="molecule type" value="Genomic_DNA"/>
</dbReference>
<feature type="domain" description="N-acetyltransferase" evidence="4">
    <location>
        <begin position="28"/>
        <end position="176"/>
    </location>
</feature>
<comment type="caution">
    <text evidence="5">The sequence shown here is derived from an EMBL/GenBank/DDBJ whole genome shotgun (WGS) entry which is preliminary data.</text>
</comment>
<evidence type="ECO:0000256" key="1">
    <source>
        <dbReference type="ARBA" id="ARBA00022679"/>
    </source>
</evidence>
<evidence type="ECO:0000259" key="4">
    <source>
        <dbReference type="PROSITE" id="PS51186"/>
    </source>
</evidence>
<dbReference type="SUPFAM" id="SSF55729">
    <property type="entry name" value="Acyl-CoA N-acyltransferases (Nat)"/>
    <property type="match status" value="1"/>
</dbReference>
<sequence length="176" mass="19628">MRADDRQAAGGRRGGQPHSAQRGQGRQPEIRRADDGDALAAADVWLRSYAAALPAVRRAHSDDEVRGWFRAVVIPNHETWVAVADGAVVGLLVLAEAELEQLYLDPGWRGQGLGDQFVHLAKRRRPDGLTLVTFQVNAPAQRFYERHGFTEVARTDGSANEEHEPDIRYAWRPTDR</sequence>
<name>A0A7W9QBA3_9ACTN</name>
<dbReference type="Pfam" id="PF13508">
    <property type="entry name" value="Acetyltransf_7"/>
    <property type="match status" value="1"/>
</dbReference>
<feature type="region of interest" description="Disordered" evidence="3">
    <location>
        <begin position="1"/>
        <end position="31"/>
    </location>
</feature>
<proteinExistence type="predicted"/>
<gene>
    <name evidence="5" type="ORF">FHS42_004170</name>
</gene>
<dbReference type="InterPro" id="IPR000182">
    <property type="entry name" value="GNAT_dom"/>
</dbReference>
<dbReference type="PANTHER" id="PTHR43877">
    <property type="entry name" value="AMINOALKYLPHOSPHONATE N-ACETYLTRANSFERASE-RELATED-RELATED"/>
    <property type="match status" value="1"/>
</dbReference>
<evidence type="ECO:0000313" key="6">
    <source>
        <dbReference type="Proteomes" id="UP000588098"/>
    </source>
</evidence>
<keyword evidence="5" id="KW-0689">Ribosomal protein</keyword>
<reference evidence="5 6" key="1">
    <citation type="submission" date="2020-08" db="EMBL/GenBank/DDBJ databases">
        <title>Genomic Encyclopedia of Type Strains, Phase III (KMG-III): the genomes of soil and plant-associated and newly described type strains.</title>
        <authorList>
            <person name="Whitman W."/>
        </authorList>
    </citation>
    <scope>NUCLEOTIDE SEQUENCE [LARGE SCALE GENOMIC DNA]</scope>
    <source>
        <strain evidence="5 6">CECT 8305</strain>
    </source>
</reference>
<keyword evidence="1" id="KW-0808">Transferase</keyword>
<evidence type="ECO:0000256" key="3">
    <source>
        <dbReference type="SAM" id="MobiDB-lite"/>
    </source>
</evidence>
<evidence type="ECO:0000256" key="2">
    <source>
        <dbReference type="ARBA" id="ARBA00023315"/>
    </source>
</evidence>
<dbReference type="RefSeq" id="WP_184573790.1">
    <property type="nucleotide sequence ID" value="NZ_JACHJL010000010.1"/>
</dbReference>
<dbReference type="GO" id="GO:0016747">
    <property type="term" value="F:acyltransferase activity, transferring groups other than amino-acyl groups"/>
    <property type="evidence" value="ECO:0007669"/>
    <property type="project" value="InterPro"/>
</dbReference>
<dbReference type="InterPro" id="IPR016181">
    <property type="entry name" value="Acyl_CoA_acyltransferase"/>
</dbReference>
<dbReference type="Gene3D" id="3.40.630.30">
    <property type="match status" value="1"/>
</dbReference>
<dbReference type="Proteomes" id="UP000588098">
    <property type="component" value="Unassembled WGS sequence"/>
</dbReference>
<accession>A0A7W9QBA3</accession>
<protein>
    <submittedName>
        <fullName evidence="5">Ribosomal protein S18 acetylase RimI-like enzyme</fullName>
    </submittedName>
</protein>
<keyword evidence="5" id="KW-0687">Ribonucleoprotein</keyword>
<dbReference type="AlphaFoldDB" id="A0A7W9QBA3"/>